<sequence length="79" mass="9064">MDNSSHCKDSVDAFRLFVQVARNAAQFQYTGTPREERESECGTMVSLSVAWHALKAFPVVSIVHKQTLEKCPYFQWLQN</sequence>
<dbReference type="Proteomes" id="UP000030764">
    <property type="component" value="Unassembled WGS sequence"/>
</dbReference>
<dbReference type="EMBL" id="KL363303">
    <property type="protein sequence ID" value="KFD48124.1"/>
    <property type="molecule type" value="Genomic_DNA"/>
</dbReference>
<dbReference type="EMBL" id="KL367610">
    <property type="protein sequence ID" value="KFD61813.1"/>
    <property type="molecule type" value="Genomic_DNA"/>
</dbReference>
<dbReference type="Proteomes" id="UP000030758">
    <property type="component" value="Unassembled WGS sequence"/>
</dbReference>
<name>A0A085LT28_9BILA</name>
<reference evidence="1 3" key="1">
    <citation type="journal article" date="2014" name="Nat. Genet.">
        <title>Genome and transcriptome of the porcine whipworm Trichuris suis.</title>
        <authorList>
            <person name="Jex A.R."/>
            <person name="Nejsum P."/>
            <person name="Schwarz E.M."/>
            <person name="Hu L."/>
            <person name="Young N.D."/>
            <person name="Hall R.S."/>
            <person name="Korhonen P.K."/>
            <person name="Liao S."/>
            <person name="Thamsborg S."/>
            <person name="Xia J."/>
            <person name="Xu P."/>
            <person name="Wang S."/>
            <person name="Scheerlinck J.P."/>
            <person name="Hofmann A."/>
            <person name="Sternberg P.W."/>
            <person name="Wang J."/>
            <person name="Gasser R.B."/>
        </authorList>
    </citation>
    <scope>NUCLEOTIDE SEQUENCE [LARGE SCALE GENOMIC DNA]</scope>
    <source>
        <strain evidence="2">DCEP-RM93F</strain>
        <strain evidence="1">DCEP-RM93M</strain>
    </source>
</reference>
<keyword evidence="3" id="KW-1185">Reference proteome</keyword>
<dbReference type="AlphaFoldDB" id="A0A085LT28"/>
<protein>
    <submittedName>
        <fullName evidence="1">Uncharacterized protein</fullName>
    </submittedName>
</protein>
<evidence type="ECO:0000313" key="2">
    <source>
        <dbReference type="EMBL" id="KFD61813.1"/>
    </source>
</evidence>
<gene>
    <name evidence="1" type="ORF">M513_11005</name>
    <name evidence="2" type="ORF">M514_11005</name>
</gene>
<evidence type="ECO:0000313" key="3">
    <source>
        <dbReference type="Proteomes" id="UP000030764"/>
    </source>
</evidence>
<evidence type="ECO:0000313" key="1">
    <source>
        <dbReference type="EMBL" id="KFD48124.1"/>
    </source>
</evidence>
<accession>A0A085LT28</accession>
<proteinExistence type="predicted"/>
<organism evidence="1 3">
    <name type="scientific">Trichuris suis</name>
    <name type="common">pig whipworm</name>
    <dbReference type="NCBI Taxonomy" id="68888"/>
    <lineage>
        <taxon>Eukaryota</taxon>
        <taxon>Metazoa</taxon>
        <taxon>Ecdysozoa</taxon>
        <taxon>Nematoda</taxon>
        <taxon>Enoplea</taxon>
        <taxon>Dorylaimia</taxon>
        <taxon>Trichinellida</taxon>
        <taxon>Trichuridae</taxon>
        <taxon>Trichuris</taxon>
    </lineage>
</organism>